<accession>A0A0E9LSY2</accession>
<dbReference type="Pfam" id="PF03349">
    <property type="entry name" value="Toluene_X"/>
    <property type="match status" value="1"/>
</dbReference>
<organism evidence="8 9">
    <name type="scientific">Geofilum rubicundum JCM 15548</name>
    <dbReference type="NCBI Taxonomy" id="1236989"/>
    <lineage>
        <taxon>Bacteria</taxon>
        <taxon>Pseudomonadati</taxon>
        <taxon>Bacteroidota</taxon>
        <taxon>Bacteroidia</taxon>
        <taxon>Marinilabiliales</taxon>
        <taxon>Marinilabiliaceae</taxon>
        <taxon>Geofilum</taxon>
    </lineage>
</organism>
<evidence type="ECO:0000256" key="6">
    <source>
        <dbReference type="ARBA" id="ARBA00023136"/>
    </source>
</evidence>
<keyword evidence="7" id="KW-0998">Cell outer membrane</keyword>
<comment type="similarity">
    <text evidence="2">Belongs to the OmpP1/FadL family.</text>
</comment>
<evidence type="ECO:0000256" key="4">
    <source>
        <dbReference type="ARBA" id="ARBA00022692"/>
    </source>
</evidence>
<keyword evidence="3" id="KW-1134">Transmembrane beta strand</keyword>
<evidence type="ECO:0000313" key="8">
    <source>
        <dbReference type="EMBL" id="GAO28697.1"/>
    </source>
</evidence>
<evidence type="ECO:0000256" key="2">
    <source>
        <dbReference type="ARBA" id="ARBA00008163"/>
    </source>
</evidence>
<dbReference type="InterPro" id="IPR005017">
    <property type="entry name" value="OMPP1/FadL/TodX"/>
</dbReference>
<evidence type="ECO:0000256" key="7">
    <source>
        <dbReference type="ARBA" id="ARBA00023237"/>
    </source>
</evidence>
<dbReference type="Proteomes" id="UP000032900">
    <property type="component" value="Unassembled WGS sequence"/>
</dbReference>
<proteinExistence type="inferred from homology"/>
<dbReference type="SUPFAM" id="SSF56935">
    <property type="entry name" value="Porins"/>
    <property type="match status" value="1"/>
</dbReference>
<name>A0A0E9LSY2_9BACT</name>
<dbReference type="EMBL" id="BAZW01000004">
    <property type="protein sequence ID" value="GAO28697.1"/>
    <property type="molecule type" value="Genomic_DNA"/>
</dbReference>
<dbReference type="GO" id="GO:0009279">
    <property type="term" value="C:cell outer membrane"/>
    <property type="evidence" value="ECO:0007669"/>
    <property type="project" value="UniProtKB-SubCell"/>
</dbReference>
<gene>
    <name evidence="8" type="ORF">JCM15548_1820</name>
</gene>
<keyword evidence="6" id="KW-0472">Membrane</keyword>
<dbReference type="Gene3D" id="2.40.160.60">
    <property type="entry name" value="Outer membrane protein transport protein (OMPP1/FadL/TodX)"/>
    <property type="match status" value="1"/>
</dbReference>
<dbReference type="AlphaFoldDB" id="A0A0E9LSY2"/>
<comment type="caution">
    <text evidence="8">The sequence shown here is derived from an EMBL/GenBank/DDBJ whole genome shotgun (WGS) entry which is preliminary data.</text>
</comment>
<evidence type="ECO:0000313" key="9">
    <source>
        <dbReference type="Proteomes" id="UP000032900"/>
    </source>
</evidence>
<keyword evidence="5" id="KW-0732">Signal</keyword>
<evidence type="ECO:0000256" key="1">
    <source>
        <dbReference type="ARBA" id="ARBA00004571"/>
    </source>
</evidence>
<evidence type="ECO:0000256" key="3">
    <source>
        <dbReference type="ARBA" id="ARBA00022452"/>
    </source>
</evidence>
<keyword evidence="9" id="KW-1185">Reference proteome</keyword>
<dbReference type="STRING" id="1236989.JCM15548_1820"/>
<keyword evidence="4" id="KW-0812">Transmembrane</keyword>
<sequence>MNELFTARLGFAYDPTPIPSDYLTPETPGANKLNYTVGASLRLASNISLDASLQYIQALEREDGYAPADFYATYNTNAVIPGVGLNITF</sequence>
<comment type="subcellular location">
    <subcellularLocation>
        <location evidence="1">Cell outer membrane</location>
        <topology evidence="1">Multi-pass membrane protein</topology>
    </subcellularLocation>
</comment>
<reference evidence="8 9" key="1">
    <citation type="journal article" date="2015" name="Microbes Environ.">
        <title>Distribution and evolution of nitrogen fixation genes in the phylum bacteroidetes.</title>
        <authorList>
            <person name="Inoue J."/>
            <person name="Oshima K."/>
            <person name="Suda W."/>
            <person name="Sakamoto M."/>
            <person name="Iino T."/>
            <person name="Noda S."/>
            <person name="Hongoh Y."/>
            <person name="Hattori M."/>
            <person name="Ohkuma M."/>
        </authorList>
    </citation>
    <scope>NUCLEOTIDE SEQUENCE [LARGE SCALE GENOMIC DNA]</scope>
    <source>
        <strain evidence="8">JCM 15548</strain>
    </source>
</reference>
<protein>
    <submittedName>
        <fullName evidence="8">Long-chain fatty acid transport protein</fullName>
    </submittedName>
</protein>
<evidence type="ECO:0000256" key="5">
    <source>
        <dbReference type="ARBA" id="ARBA00022729"/>
    </source>
</evidence>